<dbReference type="GO" id="GO:0016787">
    <property type="term" value="F:hydrolase activity"/>
    <property type="evidence" value="ECO:0007669"/>
    <property type="project" value="UniProtKB-KW"/>
</dbReference>
<evidence type="ECO:0000313" key="3">
    <source>
        <dbReference type="EMBL" id="GID52305.1"/>
    </source>
</evidence>
<comment type="caution">
    <text evidence="3">The sequence shown here is derived from an EMBL/GenBank/DDBJ whole genome shotgun (WGS) entry which is preliminary data.</text>
</comment>
<dbReference type="RefSeq" id="WP_203793112.1">
    <property type="nucleotide sequence ID" value="NZ_BAAAQE010000054.1"/>
</dbReference>
<accession>A0ABQ3X1M4</accession>
<dbReference type="PANTHER" id="PTHR43405:SF1">
    <property type="entry name" value="GLYCOSYL HYDROLASE DIGH"/>
    <property type="match status" value="1"/>
</dbReference>
<proteinExistence type="predicted"/>
<dbReference type="EMBL" id="BOMG01000014">
    <property type="protein sequence ID" value="GID52305.1"/>
    <property type="molecule type" value="Genomic_DNA"/>
</dbReference>
<dbReference type="Pfam" id="PF02638">
    <property type="entry name" value="GHL10"/>
    <property type="match status" value="1"/>
</dbReference>
<dbReference type="Proteomes" id="UP000612282">
    <property type="component" value="Unassembled WGS sequence"/>
</dbReference>
<dbReference type="InterPro" id="IPR003790">
    <property type="entry name" value="GHL10"/>
</dbReference>
<dbReference type="Gene3D" id="3.20.20.80">
    <property type="entry name" value="Glycosidases"/>
    <property type="match status" value="1"/>
</dbReference>
<dbReference type="PANTHER" id="PTHR43405">
    <property type="entry name" value="GLYCOSYL HYDROLASE DIGH"/>
    <property type="match status" value="1"/>
</dbReference>
<sequence length="538" mass="59425">MTFLRRPPVWAALLLSAGLFTVAVLGLGLARAAFYDSPDQPAADRIVVAEPPGPVEQGVCGTVPVQAPRELRGMWLTTVYNIDWPSKPGLPEAQVKSEYLRWLDLAVAQRHNAIFVHVRPSGDAFWKSEFAPWSNWLTGKFDDTDPGWDPMQFMVDEAHQRNLEFHAWFNPYRGTQPAPSGTGTDLSKLVKDHPLLAHPEWRIAYPTGKTGRLYFDPGVPEARKFVEDAMLEAVEKYDVDGVHFDDFFYPYPEKGEDFPDDASYKKYGNGKSKADWRRDNVNTLVREMQQRIAELKPWVKYGISPFGIWRNGGEGSDTSGLESYSAIYADTRKWVREGWLDYIVPQLYWTIGFDKADYAKTLPWWTETVKGTGVQLWIGMADYRVGEKGDWSDPGQLDRQMAMNDKFGVQGQVHFSAKQLRQNRLGSVSRYVSKHYAGPALLPRMARLPATPPAAPQITGAQRAASGAVTLTTAAPGGGASWALYRTGESAATLVATGRAGTAVVDPKPPAGAATYCLSGLDRSGNEGPLSSPFTSAG</sequence>
<dbReference type="InterPro" id="IPR052177">
    <property type="entry name" value="Divisome_Glycosyl_Hydrolase"/>
</dbReference>
<evidence type="ECO:0000313" key="4">
    <source>
        <dbReference type="Proteomes" id="UP000612282"/>
    </source>
</evidence>
<dbReference type="InterPro" id="IPR017853">
    <property type="entry name" value="GH"/>
</dbReference>
<evidence type="ECO:0000259" key="2">
    <source>
        <dbReference type="Pfam" id="PF02638"/>
    </source>
</evidence>
<organism evidence="3 4">
    <name type="scientific">Actinoplanes couchii</name>
    <dbReference type="NCBI Taxonomy" id="403638"/>
    <lineage>
        <taxon>Bacteria</taxon>
        <taxon>Bacillati</taxon>
        <taxon>Actinomycetota</taxon>
        <taxon>Actinomycetes</taxon>
        <taxon>Micromonosporales</taxon>
        <taxon>Micromonosporaceae</taxon>
        <taxon>Actinoplanes</taxon>
    </lineage>
</organism>
<keyword evidence="3" id="KW-0378">Hydrolase</keyword>
<dbReference type="SUPFAM" id="SSF51445">
    <property type="entry name" value="(Trans)glycosidases"/>
    <property type="match status" value="1"/>
</dbReference>
<name>A0ABQ3X1M4_9ACTN</name>
<keyword evidence="4" id="KW-1185">Reference proteome</keyword>
<feature type="domain" description="Glycosyl hydrolase-like 10" evidence="2">
    <location>
        <begin position="70"/>
        <end position="387"/>
    </location>
</feature>
<keyword evidence="1" id="KW-0732">Signal</keyword>
<gene>
    <name evidence="3" type="ORF">Aco03nite_007090</name>
</gene>
<reference evidence="3 4" key="1">
    <citation type="submission" date="2021-01" db="EMBL/GenBank/DDBJ databases">
        <title>Whole genome shotgun sequence of Actinoplanes couchii NBRC 106145.</title>
        <authorList>
            <person name="Komaki H."/>
            <person name="Tamura T."/>
        </authorList>
    </citation>
    <scope>NUCLEOTIDE SEQUENCE [LARGE SCALE GENOMIC DNA]</scope>
    <source>
        <strain evidence="3 4">NBRC 106145</strain>
    </source>
</reference>
<evidence type="ECO:0000256" key="1">
    <source>
        <dbReference type="ARBA" id="ARBA00022729"/>
    </source>
</evidence>
<protein>
    <submittedName>
        <fullName evidence="3">Glycosyl hydrolase</fullName>
    </submittedName>
</protein>